<evidence type="ECO:0000313" key="12">
    <source>
        <dbReference type="Proteomes" id="UP001346149"/>
    </source>
</evidence>
<evidence type="ECO:0000256" key="9">
    <source>
        <dbReference type="ARBA" id="ARBA00069884"/>
    </source>
</evidence>
<dbReference type="EC" id="3.5.2.3" evidence="3"/>
<evidence type="ECO:0000256" key="3">
    <source>
        <dbReference type="ARBA" id="ARBA00012860"/>
    </source>
</evidence>
<comment type="pathway">
    <text evidence="1">Pyrimidine metabolism; UMP biosynthesis via de novo pathway; (S)-dihydroorotate from bicarbonate: step 3/3.</text>
</comment>
<dbReference type="GO" id="GO:0006221">
    <property type="term" value="P:pyrimidine nucleotide biosynthetic process"/>
    <property type="evidence" value="ECO:0007669"/>
    <property type="project" value="UniProtKB-KW"/>
</dbReference>
<dbReference type="SUPFAM" id="SSF51556">
    <property type="entry name" value="Metallo-dependent hydrolases"/>
    <property type="match status" value="1"/>
</dbReference>
<dbReference type="GO" id="GO:0006207">
    <property type="term" value="P:'de novo' pyrimidine nucleobase biosynthetic process"/>
    <property type="evidence" value="ECO:0007669"/>
    <property type="project" value="TreeGrafter"/>
</dbReference>
<evidence type="ECO:0000256" key="4">
    <source>
        <dbReference type="ARBA" id="ARBA00022723"/>
    </source>
</evidence>
<evidence type="ECO:0000313" key="11">
    <source>
        <dbReference type="EMBL" id="KAK4768941.1"/>
    </source>
</evidence>
<evidence type="ECO:0000256" key="1">
    <source>
        <dbReference type="ARBA" id="ARBA00004880"/>
    </source>
</evidence>
<protein>
    <recommendedName>
        <fullName evidence="9">Dihydroorotase, mitochondrial</fullName>
        <ecNumber evidence="3">3.5.2.3</ecNumber>
    </recommendedName>
</protein>
<dbReference type="HAMAP" id="MF_00219">
    <property type="entry name" value="PyrC_classII"/>
    <property type="match status" value="1"/>
</dbReference>
<dbReference type="NCBIfam" id="TIGR00856">
    <property type="entry name" value="pyrC_dimer"/>
    <property type="match status" value="1"/>
</dbReference>
<evidence type="ECO:0000256" key="6">
    <source>
        <dbReference type="ARBA" id="ARBA00022833"/>
    </source>
</evidence>
<evidence type="ECO:0000256" key="5">
    <source>
        <dbReference type="ARBA" id="ARBA00022801"/>
    </source>
</evidence>
<dbReference type="Pfam" id="PF01979">
    <property type="entry name" value="Amidohydro_1"/>
    <property type="match status" value="1"/>
</dbReference>
<dbReference type="PROSITE" id="PS00483">
    <property type="entry name" value="DIHYDROOROTASE_2"/>
    <property type="match status" value="1"/>
</dbReference>
<keyword evidence="4" id="KW-0479">Metal-binding</keyword>
<comment type="similarity">
    <text evidence="2">Belongs to the metallo-dependent hydrolases superfamily. DHOase family. Class II DHOase subfamily.</text>
</comment>
<sequence length="429" mass="47398">MPENKPASGPERFSSRPGKTIGIGSRLCALTLEAYQYQAAQYALLGTISSSKGRRRHHTMKTDKMLKGASSVYRLSSAVYEAVRMELTITHPDDWHLHLRDGELLGAVAPHSAAHFGRAIVMPNLRPPITTTAAAVSYRESILKALPAKCSFQPLMTLYLTDSMQPEEIKLARKSGVVFAVKLYPVGATTNSQDGVTDLFGKCLPVLEEMARQSMPLLVHGEVTDSNVDVFDREKAFIETVLQPLVQRLPQLKVVMEHITTADAVKFVESYEGPVAATVTPQHLLLNRNSLFQGGLQPHNYCLPVLKRETHRQAIVLAVTSGSKRFFLGTDSAPHERRRKECSCGCAGIYSAPIALSLYAKVFEEAGALDKLEAFTSFNGPDFYGLPRNKSKITMRKSPWVVPESFPFSVGEIVPMFAGKTLQWQTFMN</sequence>
<gene>
    <name evidence="11" type="ORF">SAY86_027091</name>
</gene>
<evidence type="ECO:0000256" key="7">
    <source>
        <dbReference type="ARBA" id="ARBA00022975"/>
    </source>
</evidence>
<keyword evidence="12" id="KW-1185">Reference proteome</keyword>
<keyword evidence="7" id="KW-0665">Pyrimidine biosynthesis</keyword>
<dbReference type="PANTHER" id="PTHR43137:SF1">
    <property type="entry name" value="DIHYDROOROTASE"/>
    <property type="match status" value="1"/>
</dbReference>
<evidence type="ECO:0000259" key="10">
    <source>
        <dbReference type="Pfam" id="PF01979"/>
    </source>
</evidence>
<dbReference type="InterPro" id="IPR004721">
    <property type="entry name" value="DHOdimr"/>
</dbReference>
<name>A0AAN7KKP6_TRANT</name>
<reference evidence="11 12" key="1">
    <citation type="journal article" date="2023" name="Hortic Res">
        <title>Pangenome of water caltrop reveals structural variations and asymmetric subgenome divergence after allopolyploidization.</title>
        <authorList>
            <person name="Zhang X."/>
            <person name="Chen Y."/>
            <person name="Wang L."/>
            <person name="Yuan Y."/>
            <person name="Fang M."/>
            <person name="Shi L."/>
            <person name="Lu R."/>
            <person name="Comes H.P."/>
            <person name="Ma Y."/>
            <person name="Chen Y."/>
            <person name="Huang G."/>
            <person name="Zhou Y."/>
            <person name="Zheng Z."/>
            <person name="Qiu Y."/>
        </authorList>
    </citation>
    <scope>NUCLEOTIDE SEQUENCE [LARGE SCALE GENOMIC DNA]</scope>
    <source>
        <strain evidence="11">F231</strain>
    </source>
</reference>
<dbReference type="EMBL" id="JAXQNO010000021">
    <property type="protein sequence ID" value="KAK4768941.1"/>
    <property type="molecule type" value="Genomic_DNA"/>
</dbReference>
<dbReference type="InterPro" id="IPR032466">
    <property type="entry name" value="Metal_Hydrolase"/>
</dbReference>
<dbReference type="InterPro" id="IPR002195">
    <property type="entry name" value="Dihydroorotase_CS"/>
</dbReference>
<dbReference type="GO" id="GO:0009507">
    <property type="term" value="C:chloroplast"/>
    <property type="evidence" value="ECO:0007669"/>
    <property type="project" value="TreeGrafter"/>
</dbReference>
<comment type="caution">
    <text evidence="11">The sequence shown here is derived from an EMBL/GenBank/DDBJ whole genome shotgun (WGS) entry which is preliminary data.</text>
</comment>
<dbReference type="Proteomes" id="UP001346149">
    <property type="component" value="Unassembled WGS sequence"/>
</dbReference>
<comment type="catalytic activity">
    <reaction evidence="8">
        <text>(S)-dihydroorotate + H2O = N-carbamoyl-L-aspartate + H(+)</text>
        <dbReference type="Rhea" id="RHEA:24296"/>
        <dbReference type="ChEBI" id="CHEBI:15377"/>
        <dbReference type="ChEBI" id="CHEBI:15378"/>
        <dbReference type="ChEBI" id="CHEBI:30864"/>
        <dbReference type="ChEBI" id="CHEBI:32814"/>
        <dbReference type="EC" id="3.5.2.3"/>
    </reaction>
</comment>
<dbReference type="AlphaFoldDB" id="A0AAN7KKP6"/>
<evidence type="ECO:0000256" key="2">
    <source>
        <dbReference type="ARBA" id="ARBA00005631"/>
    </source>
</evidence>
<dbReference type="PROSITE" id="PS00482">
    <property type="entry name" value="DIHYDROOROTASE_1"/>
    <property type="match status" value="1"/>
</dbReference>
<dbReference type="FunFam" id="3.20.20.140:FF:000006">
    <property type="entry name" value="Dihydroorotase"/>
    <property type="match status" value="1"/>
</dbReference>
<proteinExistence type="inferred from homology"/>
<dbReference type="InterPro" id="IPR006680">
    <property type="entry name" value="Amidohydro-rel"/>
</dbReference>
<dbReference type="CDD" id="cd01294">
    <property type="entry name" value="DHOase"/>
    <property type="match status" value="1"/>
</dbReference>
<dbReference type="GO" id="GO:0004151">
    <property type="term" value="F:dihydroorotase activity"/>
    <property type="evidence" value="ECO:0007669"/>
    <property type="project" value="UniProtKB-EC"/>
</dbReference>
<organism evidence="11 12">
    <name type="scientific">Trapa natans</name>
    <name type="common">Water chestnut</name>
    <dbReference type="NCBI Taxonomy" id="22666"/>
    <lineage>
        <taxon>Eukaryota</taxon>
        <taxon>Viridiplantae</taxon>
        <taxon>Streptophyta</taxon>
        <taxon>Embryophyta</taxon>
        <taxon>Tracheophyta</taxon>
        <taxon>Spermatophyta</taxon>
        <taxon>Magnoliopsida</taxon>
        <taxon>eudicotyledons</taxon>
        <taxon>Gunneridae</taxon>
        <taxon>Pentapetalae</taxon>
        <taxon>rosids</taxon>
        <taxon>malvids</taxon>
        <taxon>Myrtales</taxon>
        <taxon>Lythraceae</taxon>
        <taxon>Trapa</taxon>
    </lineage>
</organism>
<keyword evidence="6" id="KW-0862">Zinc</keyword>
<dbReference type="GO" id="GO:0046872">
    <property type="term" value="F:metal ion binding"/>
    <property type="evidence" value="ECO:0007669"/>
    <property type="project" value="UniProtKB-KW"/>
</dbReference>
<evidence type="ECO:0000256" key="8">
    <source>
        <dbReference type="ARBA" id="ARBA00048492"/>
    </source>
</evidence>
<dbReference type="PANTHER" id="PTHR43137">
    <property type="entry name" value="DIHYDROOROTASE"/>
    <property type="match status" value="1"/>
</dbReference>
<dbReference type="Gene3D" id="3.20.20.140">
    <property type="entry name" value="Metal-dependent hydrolases"/>
    <property type="match status" value="1"/>
</dbReference>
<feature type="domain" description="Amidohydrolase-related" evidence="10">
    <location>
        <begin position="94"/>
        <end position="401"/>
    </location>
</feature>
<accession>A0AAN7KKP6</accession>
<keyword evidence="5" id="KW-0378">Hydrolase</keyword>